<proteinExistence type="predicted"/>
<evidence type="ECO:0000313" key="2">
    <source>
        <dbReference type="EMBL" id="KJH48120.1"/>
    </source>
</evidence>
<dbReference type="EMBL" id="KN716279">
    <property type="protein sequence ID" value="KJH48120.1"/>
    <property type="molecule type" value="Genomic_DNA"/>
</dbReference>
<dbReference type="Proteomes" id="UP000053766">
    <property type="component" value="Unassembled WGS sequence"/>
</dbReference>
<evidence type="ECO:0000256" key="1">
    <source>
        <dbReference type="SAM" id="MobiDB-lite"/>
    </source>
</evidence>
<organism evidence="2 3">
    <name type="scientific">Dictyocaulus viviparus</name>
    <name type="common">Bovine lungworm</name>
    <dbReference type="NCBI Taxonomy" id="29172"/>
    <lineage>
        <taxon>Eukaryota</taxon>
        <taxon>Metazoa</taxon>
        <taxon>Ecdysozoa</taxon>
        <taxon>Nematoda</taxon>
        <taxon>Chromadorea</taxon>
        <taxon>Rhabditida</taxon>
        <taxon>Rhabditina</taxon>
        <taxon>Rhabditomorpha</taxon>
        <taxon>Strongyloidea</taxon>
        <taxon>Metastrongylidae</taxon>
        <taxon>Dictyocaulus</taxon>
    </lineage>
</organism>
<keyword evidence="3" id="KW-1185">Reference proteome</keyword>
<reference evidence="2 3" key="1">
    <citation type="submission" date="2013-11" db="EMBL/GenBank/DDBJ databases">
        <title>Draft genome of the bovine lungworm Dictyocaulus viviparus.</title>
        <authorList>
            <person name="Mitreva M."/>
        </authorList>
    </citation>
    <scope>NUCLEOTIDE SEQUENCE [LARGE SCALE GENOMIC DNA]</scope>
    <source>
        <strain evidence="2 3">HannoverDv2000</strain>
    </source>
</reference>
<feature type="region of interest" description="Disordered" evidence="1">
    <location>
        <begin position="36"/>
        <end position="77"/>
    </location>
</feature>
<dbReference type="AlphaFoldDB" id="A0A0D8XUB6"/>
<protein>
    <submittedName>
        <fullName evidence="2">Uncharacterized protein</fullName>
    </submittedName>
</protein>
<dbReference type="OrthoDB" id="5874823at2759"/>
<feature type="compositionally biased region" description="Low complexity" evidence="1">
    <location>
        <begin position="56"/>
        <end position="68"/>
    </location>
</feature>
<accession>A0A0D8XUB6</accession>
<evidence type="ECO:0000313" key="3">
    <source>
        <dbReference type="Proteomes" id="UP000053766"/>
    </source>
</evidence>
<gene>
    <name evidence="2" type="ORF">DICVIV_05774</name>
</gene>
<sequence>MKRKQQRNVFLCCYCLHIINAKPLDQTLTIYGTSVSLPPSARQTPMRFGDEEVQRSSLGSSDSHSSVSRSEDYSQDYVAEEDETVICGFL</sequence>
<name>A0A0D8XUB6_DICVI</name>
<reference evidence="3" key="2">
    <citation type="journal article" date="2016" name="Sci. Rep.">
        <title>Dictyocaulus viviparus genome, variome and transcriptome elucidate lungworm biology and support future intervention.</title>
        <authorList>
            <person name="McNulty S.N."/>
            <person name="Strube C."/>
            <person name="Rosa B.A."/>
            <person name="Martin J.C."/>
            <person name="Tyagi R."/>
            <person name="Choi Y.J."/>
            <person name="Wang Q."/>
            <person name="Hallsworth Pepin K."/>
            <person name="Zhang X."/>
            <person name="Ozersky P."/>
            <person name="Wilson R.K."/>
            <person name="Sternberg P.W."/>
            <person name="Gasser R.B."/>
            <person name="Mitreva M."/>
        </authorList>
    </citation>
    <scope>NUCLEOTIDE SEQUENCE [LARGE SCALE GENOMIC DNA]</scope>
    <source>
        <strain evidence="3">HannoverDv2000</strain>
    </source>
</reference>